<proteinExistence type="predicted"/>
<name>A0A0F9L3I2_9ZZZZ</name>
<reference evidence="1" key="1">
    <citation type="journal article" date="2015" name="Nature">
        <title>Complex archaea that bridge the gap between prokaryotes and eukaryotes.</title>
        <authorList>
            <person name="Spang A."/>
            <person name="Saw J.H."/>
            <person name="Jorgensen S.L."/>
            <person name="Zaremba-Niedzwiedzka K."/>
            <person name="Martijn J."/>
            <person name="Lind A.E."/>
            <person name="van Eijk R."/>
            <person name="Schleper C."/>
            <person name="Guy L."/>
            <person name="Ettema T.J."/>
        </authorList>
    </citation>
    <scope>NUCLEOTIDE SEQUENCE</scope>
</reference>
<gene>
    <name evidence="1" type="ORF">LCGC14_1259930</name>
</gene>
<comment type="caution">
    <text evidence="1">The sequence shown here is derived from an EMBL/GenBank/DDBJ whole genome shotgun (WGS) entry which is preliminary data.</text>
</comment>
<sequence length="103" mass="11442">MATELCRTCRTPLAAHFHDGPLGVGRVVYHFETQDHDWDAPRMPVVQAMREENAALKAALRLISEGMGRFSRDPLTHCENTVEDMKALARAALGEEEATDAVH</sequence>
<evidence type="ECO:0000313" key="1">
    <source>
        <dbReference type="EMBL" id="KKM88323.1"/>
    </source>
</evidence>
<dbReference type="EMBL" id="LAZR01006973">
    <property type="protein sequence ID" value="KKM88323.1"/>
    <property type="molecule type" value="Genomic_DNA"/>
</dbReference>
<dbReference type="AlphaFoldDB" id="A0A0F9L3I2"/>
<protein>
    <submittedName>
        <fullName evidence="1">Uncharacterized protein</fullName>
    </submittedName>
</protein>
<organism evidence="1">
    <name type="scientific">marine sediment metagenome</name>
    <dbReference type="NCBI Taxonomy" id="412755"/>
    <lineage>
        <taxon>unclassified sequences</taxon>
        <taxon>metagenomes</taxon>
        <taxon>ecological metagenomes</taxon>
    </lineage>
</organism>
<accession>A0A0F9L3I2</accession>